<evidence type="ECO:0000256" key="1">
    <source>
        <dbReference type="SAM" id="MobiDB-lite"/>
    </source>
</evidence>
<feature type="region of interest" description="Disordered" evidence="1">
    <location>
        <begin position="1"/>
        <end position="76"/>
    </location>
</feature>
<reference evidence="2" key="1">
    <citation type="submission" date="2021-02" db="EMBL/GenBank/DDBJ databases">
        <authorList>
            <person name="Dougan E. K."/>
            <person name="Rhodes N."/>
            <person name="Thang M."/>
            <person name="Chan C."/>
        </authorList>
    </citation>
    <scope>NUCLEOTIDE SEQUENCE</scope>
</reference>
<feature type="non-terminal residue" evidence="2">
    <location>
        <position position="377"/>
    </location>
</feature>
<dbReference type="PANTHER" id="PTHR23353">
    <property type="entry name" value="RAB-GAP/TBC-RELATED"/>
    <property type="match status" value="1"/>
</dbReference>
<keyword evidence="3" id="KW-1185">Reference proteome</keyword>
<dbReference type="PANTHER" id="PTHR23353:SF32">
    <property type="entry name" value="AAC-RICH MRNA CLONE AAC4 PROTEIN-RELATED"/>
    <property type="match status" value="1"/>
</dbReference>
<feature type="compositionally biased region" description="Polar residues" evidence="1">
    <location>
        <begin position="174"/>
        <end position="208"/>
    </location>
</feature>
<dbReference type="EMBL" id="CAJNNV010026829">
    <property type="protein sequence ID" value="CAE8619097.1"/>
    <property type="molecule type" value="Genomic_DNA"/>
</dbReference>
<gene>
    <name evidence="2" type="ORF">PGLA1383_LOCUS36690</name>
</gene>
<name>A0A813G2J4_POLGL</name>
<organism evidence="2 3">
    <name type="scientific">Polarella glacialis</name>
    <name type="common">Dinoflagellate</name>
    <dbReference type="NCBI Taxonomy" id="89957"/>
    <lineage>
        <taxon>Eukaryota</taxon>
        <taxon>Sar</taxon>
        <taxon>Alveolata</taxon>
        <taxon>Dinophyceae</taxon>
        <taxon>Suessiales</taxon>
        <taxon>Suessiaceae</taxon>
        <taxon>Polarella</taxon>
    </lineage>
</organism>
<protein>
    <submittedName>
        <fullName evidence="2">Uncharacterized protein</fullName>
    </submittedName>
</protein>
<dbReference type="AlphaFoldDB" id="A0A813G2J4"/>
<proteinExistence type="predicted"/>
<dbReference type="InterPro" id="IPR053019">
    <property type="entry name" value="GATA_zinc_finger"/>
</dbReference>
<feature type="compositionally biased region" description="Low complexity" evidence="1">
    <location>
        <begin position="19"/>
        <end position="76"/>
    </location>
</feature>
<comment type="caution">
    <text evidence="2">The sequence shown here is derived from an EMBL/GenBank/DDBJ whole genome shotgun (WGS) entry which is preliminary data.</text>
</comment>
<accession>A0A813G2J4</accession>
<evidence type="ECO:0000313" key="2">
    <source>
        <dbReference type="EMBL" id="CAE8619097.1"/>
    </source>
</evidence>
<feature type="region of interest" description="Disordered" evidence="1">
    <location>
        <begin position="165"/>
        <end position="275"/>
    </location>
</feature>
<feature type="compositionally biased region" description="Low complexity" evidence="1">
    <location>
        <begin position="1"/>
        <end position="10"/>
    </location>
</feature>
<feature type="compositionally biased region" description="Low complexity" evidence="1">
    <location>
        <begin position="209"/>
        <end position="275"/>
    </location>
</feature>
<dbReference type="Proteomes" id="UP000654075">
    <property type="component" value="Unassembled WGS sequence"/>
</dbReference>
<evidence type="ECO:0000313" key="3">
    <source>
        <dbReference type="Proteomes" id="UP000654075"/>
    </source>
</evidence>
<sequence length="377" mass="39858">AEAQAARAAAVCRDPLLVDGNNNSNNSNSNNNNSNNSNSNNSNNNNKQTNKQTDKQTNNQTNNNDGNKDGLPVPQAPEPLQQLLQLPQEAPKPAFAAAAAGSSQSVSPTQSAPVLEALPKAFLVRHVFATSWPPLPALQTLLLPPALQTLLLPPAPVSGGLLAVRSRSSSGSSQNELDNGERTSISNADETCSNQIDSSSNHEPNRLQNNSNSSSNGHNSGNSNSNSNSNISSHSNNSNNNSNSNNINININHSNSNNININHSNSNNNSHSHSSLAALVPEAPLAREDEALEEASEPAAAGAQRRWRIVCGGCGAARAAEQSKRQDTHSRCCSCSGPIPYRKWVYRCSGSCATLLCQHCARTQQAATAKGNNQQQQ</sequence>